<evidence type="ECO:0000313" key="2">
    <source>
        <dbReference type="Proteomes" id="UP000294335"/>
    </source>
</evidence>
<dbReference type="AlphaFoldDB" id="A0AAQ1P6Y6"/>
<comment type="caution">
    <text evidence="1">The sequence shown here is derived from an EMBL/GenBank/DDBJ whole genome shotgun (WGS) entry which is preliminary data.</text>
</comment>
<evidence type="ECO:0000313" key="1">
    <source>
        <dbReference type="EMBL" id="SPO60167.1"/>
    </source>
</evidence>
<reference evidence="1 2" key="1">
    <citation type="submission" date="2018-02" db="EMBL/GenBank/DDBJ databases">
        <authorList>
            <person name="Dubost A."/>
        </authorList>
    </citation>
    <scope>NUCLEOTIDE SEQUENCE [LARGE SCALE GENOMIC DNA]</scope>
    <source>
        <strain evidence="2">JV551A3</strain>
    </source>
</reference>
<name>A0AAQ1P6Y6_9PSED</name>
<gene>
    <name evidence="1" type="ORF">JV551A3_V1_740100</name>
</gene>
<feature type="non-terminal residue" evidence="1">
    <location>
        <position position="26"/>
    </location>
</feature>
<organism evidence="1 2">
    <name type="scientific">Pseudomonas inefficax</name>
    <dbReference type="NCBI Taxonomy" id="2078786"/>
    <lineage>
        <taxon>Bacteria</taxon>
        <taxon>Pseudomonadati</taxon>
        <taxon>Pseudomonadota</taxon>
        <taxon>Gammaproteobacteria</taxon>
        <taxon>Pseudomonadales</taxon>
        <taxon>Pseudomonadaceae</taxon>
        <taxon>Pseudomonas</taxon>
    </lineage>
</organism>
<proteinExistence type="predicted"/>
<dbReference type="Proteomes" id="UP000294335">
    <property type="component" value="Unassembled WGS sequence"/>
</dbReference>
<accession>A0AAQ1P6Y6</accession>
<sequence length="26" mass="2700">MPRDPAISACQTPLSVALDFPTRAAA</sequence>
<keyword evidence="2" id="KW-1185">Reference proteome</keyword>
<protein>
    <submittedName>
        <fullName evidence="1">Uncharacterized protein</fullName>
    </submittedName>
</protein>
<dbReference type="EMBL" id="OPYN01000074">
    <property type="protein sequence ID" value="SPO60167.1"/>
    <property type="molecule type" value="Genomic_DNA"/>
</dbReference>